<dbReference type="GO" id="GO:0016787">
    <property type="term" value="F:hydrolase activity"/>
    <property type="evidence" value="ECO:0007669"/>
    <property type="project" value="UniProtKB-KW"/>
</dbReference>
<dbReference type="Proteomes" id="UP000642819">
    <property type="component" value="Unassembled WGS sequence"/>
</dbReference>
<dbReference type="PROSITE" id="PS50263">
    <property type="entry name" value="CN_HYDROLASE"/>
    <property type="match status" value="1"/>
</dbReference>
<dbReference type="PANTHER" id="PTHR23088">
    <property type="entry name" value="NITRILASE-RELATED"/>
    <property type="match status" value="1"/>
</dbReference>
<comment type="similarity">
    <text evidence="1">Belongs to the carbon-nitrogen hydrolase superfamily. NIT1/NIT2 family.</text>
</comment>
<keyword evidence="3" id="KW-0378">Hydrolase</keyword>
<evidence type="ECO:0000313" key="4">
    <source>
        <dbReference type="Proteomes" id="UP000642819"/>
    </source>
</evidence>
<dbReference type="Gene3D" id="3.60.110.10">
    <property type="entry name" value="Carbon-nitrogen hydrolase"/>
    <property type="match status" value="1"/>
</dbReference>
<evidence type="ECO:0000259" key="2">
    <source>
        <dbReference type="PROSITE" id="PS50263"/>
    </source>
</evidence>
<evidence type="ECO:0000256" key="1">
    <source>
        <dbReference type="ARBA" id="ARBA00010613"/>
    </source>
</evidence>
<reference evidence="4" key="1">
    <citation type="journal article" date="2019" name="Int. J. Syst. Evol. Microbiol.">
        <title>The Global Catalogue of Microorganisms (GCM) 10K type strain sequencing project: providing services to taxonomists for standard genome sequencing and annotation.</title>
        <authorList>
            <consortium name="The Broad Institute Genomics Platform"/>
            <consortium name="The Broad Institute Genome Sequencing Center for Infectious Disease"/>
            <person name="Wu L."/>
            <person name="Ma J."/>
        </authorList>
    </citation>
    <scope>NUCLEOTIDE SEQUENCE [LARGE SCALE GENOMIC DNA]</scope>
    <source>
        <strain evidence="4">KCTC 19466</strain>
    </source>
</reference>
<name>A0ABQ3GIJ5_9MICC</name>
<keyword evidence="4" id="KW-1185">Reference proteome</keyword>
<dbReference type="PANTHER" id="PTHR23088:SF27">
    <property type="entry name" value="DEAMINATED GLUTATHIONE AMIDASE"/>
    <property type="match status" value="1"/>
</dbReference>
<dbReference type="PROSITE" id="PS01227">
    <property type="entry name" value="UPF0012"/>
    <property type="match status" value="1"/>
</dbReference>
<organism evidence="3 4">
    <name type="scientific">Zhihengliuella salsuginis</name>
    <dbReference type="NCBI Taxonomy" id="578222"/>
    <lineage>
        <taxon>Bacteria</taxon>
        <taxon>Bacillati</taxon>
        <taxon>Actinomycetota</taxon>
        <taxon>Actinomycetes</taxon>
        <taxon>Micrococcales</taxon>
        <taxon>Micrococcaceae</taxon>
        <taxon>Zhihengliuella</taxon>
    </lineage>
</organism>
<protein>
    <submittedName>
        <fullName evidence="3">Hydrolase</fullName>
    </submittedName>
</protein>
<evidence type="ECO:0000313" key="3">
    <source>
        <dbReference type="EMBL" id="GHD05236.1"/>
    </source>
</evidence>
<dbReference type="Pfam" id="PF00795">
    <property type="entry name" value="CN_hydrolase"/>
    <property type="match status" value="1"/>
</dbReference>
<sequence length="290" mass="30366">MRGRAVAERRPPHEHAPFEEFVRSTTLRIALAQILSSSTPAENLETVAGRAREARAAGAELVVFPEATMAAFGNDLNAVAEPLDGPWAQRVREIATEVGIAVVVGLFTPGDGGRIRNTLLATGDGIEAAYDKIHLFDAFGFKESDAVAPGETPATFALGGLTFGLATCYDVRFPALFAANARAGAQVQLVCASWGAGPDKARQWDLLTAARALDSTSYVLACGQADPATRGIEAPDSTPLGIGRSAAIGPKGEVIQRLDGAEGLLLVDIDPDQVDAARAAIPVLENARLR</sequence>
<proteinExistence type="inferred from homology"/>
<accession>A0ABQ3GIJ5</accession>
<dbReference type="EMBL" id="BMXK01000005">
    <property type="protein sequence ID" value="GHD05236.1"/>
    <property type="molecule type" value="Genomic_DNA"/>
</dbReference>
<gene>
    <name evidence="3" type="ORF">GCM10008096_13870</name>
</gene>
<comment type="caution">
    <text evidence="3">The sequence shown here is derived from an EMBL/GenBank/DDBJ whole genome shotgun (WGS) entry which is preliminary data.</text>
</comment>
<dbReference type="CDD" id="cd07581">
    <property type="entry name" value="nitrilase_3"/>
    <property type="match status" value="1"/>
</dbReference>
<dbReference type="SUPFAM" id="SSF56317">
    <property type="entry name" value="Carbon-nitrogen hydrolase"/>
    <property type="match status" value="1"/>
</dbReference>
<dbReference type="InterPro" id="IPR036526">
    <property type="entry name" value="C-N_Hydrolase_sf"/>
</dbReference>
<dbReference type="InterPro" id="IPR003010">
    <property type="entry name" value="C-N_Hydrolase"/>
</dbReference>
<dbReference type="InterPro" id="IPR001110">
    <property type="entry name" value="UPF0012_CS"/>
</dbReference>
<feature type="domain" description="CN hydrolase" evidence="2">
    <location>
        <begin position="27"/>
        <end position="271"/>
    </location>
</feature>